<reference evidence="1 2" key="1">
    <citation type="journal article" date="2005" name="Nucleic Acids Res.">
        <title>Genomic blueprint of Hahella chejuensis, a marine microbe producing an algicidal agent.</title>
        <authorList>
            <person name="Jeong H."/>
            <person name="Yim J.H."/>
            <person name="Lee C."/>
            <person name="Choi S.-H."/>
            <person name="Park Y.K."/>
            <person name="Yoon S.H."/>
            <person name="Hur C.-G."/>
            <person name="Kang H.-Y."/>
            <person name="Kim D."/>
            <person name="Lee H.H."/>
            <person name="Park K.H."/>
            <person name="Park S.-H."/>
            <person name="Park H.-S."/>
            <person name="Lee H.K."/>
            <person name="Oh T.K."/>
            <person name="Kim J.F."/>
        </authorList>
    </citation>
    <scope>NUCLEOTIDE SEQUENCE [LARGE SCALE GENOMIC DNA]</scope>
    <source>
        <strain evidence="1 2">KCTC 2396</strain>
    </source>
</reference>
<dbReference type="Proteomes" id="UP000000238">
    <property type="component" value="Chromosome"/>
</dbReference>
<dbReference type="AlphaFoldDB" id="Q2SK16"/>
<gene>
    <name evidence="1" type="ordered locus">HCH_02180</name>
</gene>
<keyword evidence="2" id="KW-1185">Reference proteome</keyword>
<sequence>MAIKFNTSTIANGVKGAVQSSKEALSNLMSSVDEQYQRVKESIGKLQLFSSSQTAPSLYEDVDEKHYFIVPFRLAEQGYVLHTMRVLPPGVPPLNSLPKKRIFHAPSNCSREMIQQLIVEPMLAETPPPKDGSAFGQYLKEVANNIDRVENKVTGGLLLVGGLVAIINPVTAVAIAGHALLPTLAKYGLNSAGKKLNALNAEKEVELARTKLLKEFSETGVEYVENPILTELVLALSTSVEEHDPATFDLQQHHFNNRDNAKLIHLTCACIYDVYADLLKTKRKWRDAGLGAEDIQWINQLGLEADHYRSLIKSKGMLDWKASKQRLMTRLSDMGLNETRALVGEIDHLIDYLLPYISRQSVFQDDKHDFQKLVFSWLPEYINYFLSMPADKLLEKEGDAESLADRFIAEMTLLQIKLKEISASVYLNKSTSMVNLGDFFRYKFDRSGSIGMDSRETRD</sequence>
<dbReference type="RefSeq" id="WP_011396078.1">
    <property type="nucleotide sequence ID" value="NC_007645.1"/>
</dbReference>
<evidence type="ECO:0000313" key="2">
    <source>
        <dbReference type="Proteomes" id="UP000000238"/>
    </source>
</evidence>
<name>Q2SK16_HAHCH</name>
<dbReference type="HOGENOM" id="CLU_595501_0_0_6"/>
<dbReference type="OrthoDB" id="6228813at2"/>
<evidence type="ECO:0000313" key="1">
    <source>
        <dbReference type="EMBL" id="ABC29008.1"/>
    </source>
</evidence>
<accession>Q2SK16</accession>
<dbReference type="eggNOG" id="ENOG502Z9Y6">
    <property type="taxonomic scope" value="Bacteria"/>
</dbReference>
<dbReference type="EMBL" id="CP000155">
    <property type="protein sequence ID" value="ABC29008.1"/>
    <property type="molecule type" value="Genomic_DNA"/>
</dbReference>
<protein>
    <submittedName>
        <fullName evidence="1">Uncharacterized protein</fullName>
    </submittedName>
</protein>
<organism evidence="1 2">
    <name type="scientific">Hahella chejuensis (strain KCTC 2396)</name>
    <dbReference type="NCBI Taxonomy" id="349521"/>
    <lineage>
        <taxon>Bacteria</taxon>
        <taxon>Pseudomonadati</taxon>
        <taxon>Pseudomonadota</taxon>
        <taxon>Gammaproteobacteria</taxon>
        <taxon>Oceanospirillales</taxon>
        <taxon>Hahellaceae</taxon>
        <taxon>Hahella</taxon>
    </lineage>
</organism>
<proteinExistence type="predicted"/>
<dbReference type="KEGG" id="hch:HCH_02180"/>